<evidence type="ECO:0000313" key="1">
    <source>
        <dbReference type="EMBL" id="KRY95031.1"/>
    </source>
</evidence>
<dbReference type="AlphaFoldDB" id="A0A0V1G9P8"/>
<proteinExistence type="predicted"/>
<gene>
    <name evidence="1" type="ORF">T4C_4873</name>
</gene>
<accession>A0A0V1G9P8</accession>
<reference evidence="1 2" key="1">
    <citation type="submission" date="2015-01" db="EMBL/GenBank/DDBJ databases">
        <title>Evolution of Trichinella species and genotypes.</title>
        <authorList>
            <person name="Korhonen P.K."/>
            <person name="Edoardo P."/>
            <person name="Giuseppe L.R."/>
            <person name="Gasser R.B."/>
        </authorList>
    </citation>
    <scope>NUCLEOTIDE SEQUENCE [LARGE SCALE GENOMIC DNA]</scope>
    <source>
        <strain evidence="1">ISS176</strain>
    </source>
</reference>
<sequence length="42" mass="4818">MDNTCVSVNCINSKSFIVFSESYAELKYILKNGIFRVTKILQ</sequence>
<protein>
    <submittedName>
        <fullName evidence="1">Uncharacterized protein</fullName>
    </submittedName>
</protein>
<dbReference type="EMBL" id="JYDV01004861">
    <property type="protein sequence ID" value="KRY95031.1"/>
    <property type="molecule type" value="Genomic_DNA"/>
</dbReference>
<comment type="caution">
    <text evidence="1">The sequence shown here is derived from an EMBL/GenBank/DDBJ whole genome shotgun (WGS) entry which is preliminary data.</text>
</comment>
<evidence type="ECO:0000313" key="2">
    <source>
        <dbReference type="Proteomes" id="UP000054826"/>
    </source>
</evidence>
<dbReference type="Proteomes" id="UP000054826">
    <property type="component" value="Unassembled WGS sequence"/>
</dbReference>
<organism evidence="1 2">
    <name type="scientific">Trichinella pseudospiralis</name>
    <name type="common">Parasitic roundworm</name>
    <dbReference type="NCBI Taxonomy" id="6337"/>
    <lineage>
        <taxon>Eukaryota</taxon>
        <taxon>Metazoa</taxon>
        <taxon>Ecdysozoa</taxon>
        <taxon>Nematoda</taxon>
        <taxon>Enoplea</taxon>
        <taxon>Dorylaimia</taxon>
        <taxon>Trichinellida</taxon>
        <taxon>Trichinellidae</taxon>
        <taxon>Trichinella</taxon>
    </lineage>
</organism>
<name>A0A0V1G9P8_TRIPS</name>